<keyword evidence="1" id="KW-1133">Transmembrane helix</keyword>
<sequence length="315" mass="35735">MGELFTTLCRQAPQHQQSYASIYREIMFPLMIVIALALPSIVPSMEEQPHTRQKRLSVAIYLCGSGYSYYPCGPCVFNCYPGAQRFFPVAQPYYYYPAPTIIQPPTVIQPGIQSTQQCIGPCVNGQCPAGYQCNANNGISMRYVLLVSIALAVVYCEGPVYVQELEALVQAKNDKQELRSLADNRYMIRSEKLKRLKVILRRLSPAIQAKYKNTINEEKAKKKKLLEMQRADAKKWGYQTLLMKIVAIDSDMSISDAEASKREQALLKALTPSQRKDFEAIKQGRKARNGSSTWPIMIILCIVTIYVFIFYQDLK</sequence>
<evidence type="ECO:0000256" key="1">
    <source>
        <dbReference type="SAM" id="Phobius"/>
    </source>
</evidence>
<name>A0ABR1E8S0_NECAM</name>
<proteinExistence type="predicted"/>
<evidence type="ECO:0008006" key="4">
    <source>
        <dbReference type="Google" id="ProtNLM"/>
    </source>
</evidence>
<evidence type="ECO:0000313" key="3">
    <source>
        <dbReference type="Proteomes" id="UP001303046"/>
    </source>
</evidence>
<keyword evidence="1" id="KW-0812">Transmembrane</keyword>
<reference evidence="2 3" key="1">
    <citation type="submission" date="2023-08" db="EMBL/GenBank/DDBJ databases">
        <title>A Necator americanus chromosomal reference genome.</title>
        <authorList>
            <person name="Ilik V."/>
            <person name="Petrzelkova K.J."/>
            <person name="Pardy F."/>
            <person name="Fuh T."/>
            <person name="Niatou-Singa F.S."/>
            <person name="Gouil Q."/>
            <person name="Baker L."/>
            <person name="Ritchie M.E."/>
            <person name="Jex A.R."/>
            <person name="Gazzola D."/>
            <person name="Li H."/>
            <person name="Toshio Fujiwara R."/>
            <person name="Zhan B."/>
            <person name="Aroian R.V."/>
            <person name="Pafco B."/>
            <person name="Schwarz E.M."/>
        </authorList>
    </citation>
    <scope>NUCLEOTIDE SEQUENCE [LARGE SCALE GENOMIC DNA]</scope>
    <source>
        <strain evidence="2 3">Aroian</strain>
        <tissue evidence="2">Whole animal</tissue>
    </source>
</reference>
<accession>A0ABR1E8S0</accession>
<keyword evidence="1" id="KW-0472">Membrane</keyword>
<organism evidence="2 3">
    <name type="scientific">Necator americanus</name>
    <name type="common">Human hookworm</name>
    <dbReference type="NCBI Taxonomy" id="51031"/>
    <lineage>
        <taxon>Eukaryota</taxon>
        <taxon>Metazoa</taxon>
        <taxon>Ecdysozoa</taxon>
        <taxon>Nematoda</taxon>
        <taxon>Chromadorea</taxon>
        <taxon>Rhabditida</taxon>
        <taxon>Rhabditina</taxon>
        <taxon>Rhabditomorpha</taxon>
        <taxon>Strongyloidea</taxon>
        <taxon>Ancylostomatidae</taxon>
        <taxon>Bunostominae</taxon>
        <taxon>Necator</taxon>
    </lineage>
</organism>
<gene>
    <name evidence="2" type="primary">Necator_chrV.g21144</name>
    <name evidence="2" type="ORF">RB195_016351</name>
</gene>
<protein>
    <recommendedName>
        <fullName evidence="4">SXP/RAL-2 family protein Ani s 5-like cation-binding domain-containing protein</fullName>
    </recommendedName>
</protein>
<keyword evidence="3" id="KW-1185">Reference proteome</keyword>
<feature type="transmembrane region" description="Helical" evidence="1">
    <location>
        <begin position="292"/>
        <end position="311"/>
    </location>
</feature>
<comment type="caution">
    <text evidence="2">The sequence shown here is derived from an EMBL/GenBank/DDBJ whole genome shotgun (WGS) entry which is preliminary data.</text>
</comment>
<feature type="transmembrane region" description="Helical" evidence="1">
    <location>
        <begin position="26"/>
        <end position="45"/>
    </location>
</feature>
<dbReference type="EMBL" id="JAVFWL010000005">
    <property type="protein sequence ID" value="KAK6759079.1"/>
    <property type="molecule type" value="Genomic_DNA"/>
</dbReference>
<dbReference type="Proteomes" id="UP001303046">
    <property type="component" value="Unassembled WGS sequence"/>
</dbReference>
<evidence type="ECO:0000313" key="2">
    <source>
        <dbReference type="EMBL" id="KAK6759079.1"/>
    </source>
</evidence>